<dbReference type="PANTHER" id="PTHR43227:SF11">
    <property type="entry name" value="BLL4140 PROTEIN"/>
    <property type="match status" value="1"/>
</dbReference>
<keyword evidence="3" id="KW-1003">Cell membrane</keyword>
<proteinExistence type="predicted"/>
<keyword evidence="4 7" id="KW-0812">Transmembrane</keyword>
<feature type="domain" description="ABC transmembrane type-1" evidence="8">
    <location>
        <begin position="66"/>
        <end position="277"/>
    </location>
</feature>
<comment type="subcellular location">
    <subcellularLocation>
        <location evidence="1">Cell membrane</location>
        <topology evidence="1">Multi-pass membrane protein</topology>
    </subcellularLocation>
</comment>
<dbReference type="InterPro" id="IPR035906">
    <property type="entry name" value="MetI-like_sf"/>
</dbReference>
<reference evidence="9" key="1">
    <citation type="submission" date="2020-05" db="EMBL/GenBank/DDBJ databases">
        <authorList>
            <person name="Chiriac C."/>
            <person name="Salcher M."/>
            <person name="Ghai R."/>
            <person name="Kavagutti S V."/>
        </authorList>
    </citation>
    <scope>NUCLEOTIDE SEQUENCE</scope>
</reference>
<dbReference type="GO" id="GO:0005886">
    <property type="term" value="C:plasma membrane"/>
    <property type="evidence" value="ECO:0007669"/>
    <property type="project" value="UniProtKB-SubCell"/>
</dbReference>
<evidence type="ECO:0000256" key="6">
    <source>
        <dbReference type="ARBA" id="ARBA00023136"/>
    </source>
</evidence>
<evidence type="ECO:0000256" key="7">
    <source>
        <dbReference type="SAM" id="Phobius"/>
    </source>
</evidence>
<evidence type="ECO:0000256" key="1">
    <source>
        <dbReference type="ARBA" id="ARBA00004651"/>
    </source>
</evidence>
<evidence type="ECO:0000313" key="9">
    <source>
        <dbReference type="EMBL" id="CAB4678038.1"/>
    </source>
</evidence>
<protein>
    <submittedName>
        <fullName evidence="9">Unannotated protein</fullName>
    </submittedName>
</protein>
<evidence type="ECO:0000256" key="4">
    <source>
        <dbReference type="ARBA" id="ARBA00022692"/>
    </source>
</evidence>
<name>A0A6J6MYF3_9ZZZZ</name>
<dbReference type="Pfam" id="PF00528">
    <property type="entry name" value="BPD_transp_1"/>
    <property type="match status" value="1"/>
</dbReference>
<keyword evidence="2" id="KW-0813">Transport</keyword>
<organism evidence="9">
    <name type="scientific">freshwater metagenome</name>
    <dbReference type="NCBI Taxonomy" id="449393"/>
    <lineage>
        <taxon>unclassified sequences</taxon>
        <taxon>metagenomes</taxon>
        <taxon>ecological metagenomes</taxon>
    </lineage>
</organism>
<feature type="transmembrane region" description="Helical" evidence="7">
    <location>
        <begin position="12"/>
        <end position="36"/>
    </location>
</feature>
<dbReference type="GO" id="GO:0055085">
    <property type="term" value="P:transmembrane transport"/>
    <property type="evidence" value="ECO:0007669"/>
    <property type="project" value="InterPro"/>
</dbReference>
<evidence type="ECO:0000259" key="8">
    <source>
        <dbReference type="PROSITE" id="PS50928"/>
    </source>
</evidence>
<sequence>MQKKQIRIGWFYLLPLLTVNGVVVFLPAVSNVFLSFTSWSGLGQPKWIGIDNYIRLLQDDVVHQAILRNLVWTLIFLIVPMGLALFGAYLVLRAPAAGTFFRLVFFTPYIVSTVVSASVWSFLYSPTLGLSPLLFGAGADTPNLLGNGDTALYAVALANIWQWWGFLMMVFFAAMQSVNPSLYEAAELDGAGAFRKLISVTLPAIRPTIMFLALMTVIWSFLIFDYIFIMTGGGPAGKTEVLGTLLYKSAFWSREAGYAASIGVLMGLISLFVVGIYLSLRKRLKWEI</sequence>
<evidence type="ECO:0000256" key="2">
    <source>
        <dbReference type="ARBA" id="ARBA00022448"/>
    </source>
</evidence>
<dbReference type="InterPro" id="IPR050809">
    <property type="entry name" value="UgpAE/MalFG_permease"/>
</dbReference>
<evidence type="ECO:0000256" key="5">
    <source>
        <dbReference type="ARBA" id="ARBA00022989"/>
    </source>
</evidence>
<dbReference type="AlphaFoldDB" id="A0A6J6MYF3"/>
<evidence type="ECO:0000256" key="3">
    <source>
        <dbReference type="ARBA" id="ARBA00022475"/>
    </source>
</evidence>
<dbReference type="SUPFAM" id="SSF161098">
    <property type="entry name" value="MetI-like"/>
    <property type="match status" value="1"/>
</dbReference>
<feature type="transmembrane region" description="Helical" evidence="7">
    <location>
        <begin position="151"/>
        <end position="174"/>
    </location>
</feature>
<dbReference type="PROSITE" id="PS50928">
    <property type="entry name" value="ABC_TM1"/>
    <property type="match status" value="1"/>
</dbReference>
<dbReference type="CDD" id="cd06261">
    <property type="entry name" value="TM_PBP2"/>
    <property type="match status" value="1"/>
</dbReference>
<accession>A0A6J6MYF3</accession>
<feature type="transmembrane region" description="Helical" evidence="7">
    <location>
        <begin position="209"/>
        <end position="229"/>
    </location>
</feature>
<gene>
    <name evidence="9" type="ORF">UFOPK2370_00047</name>
</gene>
<keyword evidence="5 7" id="KW-1133">Transmembrane helix</keyword>
<dbReference type="Gene3D" id="1.10.3720.10">
    <property type="entry name" value="MetI-like"/>
    <property type="match status" value="1"/>
</dbReference>
<dbReference type="InterPro" id="IPR000515">
    <property type="entry name" value="MetI-like"/>
</dbReference>
<keyword evidence="6 7" id="KW-0472">Membrane</keyword>
<dbReference type="EMBL" id="CAEZXK010000001">
    <property type="protein sequence ID" value="CAB4678038.1"/>
    <property type="molecule type" value="Genomic_DNA"/>
</dbReference>
<feature type="transmembrane region" description="Helical" evidence="7">
    <location>
        <begin position="103"/>
        <end position="123"/>
    </location>
</feature>
<feature type="transmembrane region" description="Helical" evidence="7">
    <location>
        <begin position="256"/>
        <end position="280"/>
    </location>
</feature>
<dbReference type="PANTHER" id="PTHR43227">
    <property type="entry name" value="BLL4140 PROTEIN"/>
    <property type="match status" value="1"/>
</dbReference>
<feature type="transmembrane region" description="Helical" evidence="7">
    <location>
        <begin position="70"/>
        <end position="91"/>
    </location>
</feature>